<feature type="region of interest" description="Disordered" evidence="1">
    <location>
        <begin position="59"/>
        <end position="78"/>
    </location>
</feature>
<sequence length="933" mass="100038">MTTLLLTSFSILTSTEAQPGTVSILSPLTNSPSWRTPTPPSRGPASPPLSQNSLMTQRLATARRERTTQTRRSPTSSWEATTLSTHGLFSKSTSQAVTTLLTSVQQSGSINTTKLISSTSLPAVKRVTVRFLSLHEDHLLTTAGAMTTRGNVTIEHVTSKPGGYLEPVVMVSSSSAVNLENTLPCVTEASPCTTGFNLRVTFELNKVGVDPAFIVWSGDDVSDMGNMTLYYHNNDFVLHFKSAGITWNGTFNATLDPNTCLAIAKRLMGTVTHRPASSTSGSHPLYLGRMRSGPAENSTTLKVYALDLWTTSRSVVWTPSLHLPVHGSARLNVSTGVLTLRGPNSFVDINASCVPCLTDLRECHHGLSLQMDVLLSSLPLPPGARVHLFGGPNLASDESGIILKYEKDAFKAEVRLGRFLWLLNATTVLTNKRTCSLRLSWSPDDSLQLSVDGNLVQVGRQELSTLHAEKPSVLRMGSGSGGRYSNQTVEVSHVNIWTGSTAYLLEQGLWTDTTTAGQATTASLAAVIPSFRWIFSSASGPVLTSGGMRAEVKGGPESGPLGFDLVNSGQYVQVGNLRRNLTCLVVTDTCHTGVTVAVELMPRALSDGAVIFSSGADTNQAQGLALIYRFGEFHAVVSTKQRTMFVSFKRDLLPSDQVTEVHVAFQLPDVLRVYVMGEMVGPASSQAGTTSTEGLPSGGGALYVGRSSGVGPAGQPPGYTLTSVTVWLAGPDALEKVGLLRTVGTCVCDSLVAGDSCSPGHNYSRTGHSTTQLCDLRHENCDYVILQTSGYDTSQNVTCCALYVNHVSDAFQPTSPSVERVAALYSSGGHVLCPVRNHLSAWVWGEQPQGAASGDTVLHVVYDSICHICHLHADRVNITCTRRETLAKMRTRSFATAFSSHSFISNGEFPRPDGLAKDEDMDLDNRFTSLSFL</sequence>
<feature type="compositionally biased region" description="Pro residues" evidence="1">
    <location>
        <begin position="37"/>
        <end position="47"/>
    </location>
</feature>
<feature type="signal peptide" evidence="2">
    <location>
        <begin position="1"/>
        <end position="17"/>
    </location>
</feature>
<dbReference type="EMBL" id="PZQS01000005">
    <property type="protein sequence ID" value="PVD30173.1"/>
    <property type="molecule type" value="Genomic_DNA"/>
</dbReference>
<feature type="region of interest" description="Disordered" evidence="1">
    <location>
        <begin position="23"/>
        <end position="53"/>
    </location>
</feature>
<evidence type="ECO:0000313" key="4">
    <source>
        <dbReference type="Proteomes" id="UP000245119"/>
    </source>
</evidence>
<dbReference type="STRING" id="400727.A0A2T7P9T2"/>
<comment type="caution">
    <text evidence="3">The sequence shown here is derived from an EMBL/GenBank/DDBJ whole genome shotgun (WGS) entry which is preliminary data.</text>
</comment>
<reference evidence="3 4" key="1">
    <citation type="submission" date="2018-04" db="EMBL/GenBank/DDBJ databases">
        <title>The genome of golden apple snail Pomacea canaliculata provides insight into stress tolerance and invasive adaptation.</title>
        <authorList>
            <person name="Liu C."/>
            <person name="Liu B."/>
            <person name="Ren Y."/>
            <person name="Zhang Y."/>
            <person name="Wang H."/>
            <person name="Li S."/>
            <person name="Jiang F."/>
            <person name="Yin L."/>
            <person name="Zhang G."/>
            <person name="Qian W."/>
            <person name="Fan W."/>
        </authorList>
    </citation>
    <scope>NUCLEOTIDE SEQUENCE [LARGE SCALE GENOMIC DNA]</scope>
    <source>
        <strain evidence="3">SZHN2017</strain>
        <tissue evidence="3">Muscle</tissue>
    </source>
</reference>
<evidence type="ECO:0000256" key="1">
    <source>
        <dbReference type="SAM" id="MobiDB-lite"/>
    </source>
</evidence>
<protein>
    <recommendedName>
        <fullName evidence="5">VWFD domain-containing protein</fullName>
    </recommendedName>
</protein>
<evidence type="ECO:0000256" key="2">
    <source>
        <dbReference type="SAM" id="SignalP"/>
    </source>
</evidence>
<feature type="chain" id="PRO_5015687275" description="VWFD domain-containing protein" evidence="2">
    <location>
        <begin position="18"/>
        <end position="933"/>
    </location>
</feature>
<evidence type="ECO:0008006" key="5">
    <source>
        <dbReference type="Google" id="ProtNLM"/>
    </source>
</evidence>
<accession>A0A2T7P9T2</accession>
<keyword evidence="4" id="KW-1185">Reference proteome</keyword>
<organism evidence="3 4">
    <name type="scientific">Pomacea canaliculata</name>
    <name type="common">Golden apple snail</name>
    <dbReference type="NCBI Taxonomy" id="400727"/>
    <lineage>
        <taxon>Eukaryota</taxon>
        <taxon>Metazoa</taxon>
        <taxon>Spiralia</taxon>
        <taxon>Lophotrochozoa</taxon>
        <taxon>Mollusca</taxon>
        <taxon>Gastropoda</taxon>
        <taxon>Caenogastropoda</taxon>
        <taxon>Architaenioglossa</taxon>
        <taxon>Ampullarioidea</taxon>
        <taxon>Ampullariidae</taxon>
        <taxon>Pomacea</taxon>
    </lineage>
</organism>
<proteinExistence type="predicted"/>
<keyword evidence="2" id="KW-0732">Signal</keyword>
<evidence type="ECO:0000313" key="3">
    <source>
        <dbReference type="EMBL" id="PVD30173.1"/>
    </source>
</evidence>
<dbReference type="OrthoDB" id="6126170at2759"/>
<dbReference type="Proteomes" id="UP000245119">
    <property type="component" value="Linkage Group LG5"/>
</dbReference>
<name>A0A2T7P9T2_POMCA</name>
<gene>
    <name evidence="3" type="ORF">C0Q70_09435</name>
</gene>
<dbReference type="AlphaFoldDB" id="A0A2T7P9T2"/>